<protein>
    <submittedName>
        <fullName evidence="1">Uncharacterized protein</fullName>
    </submittedName>
</protein>
<evidence type="ECO:0000313" key="1">
    <source>
        <dbReference type="EMBL" id="KIM58970.1"/>
    </source>
</evidence>
<dbReference type="EMBL" id="KN822079">
    <property type="protein sequence ID" value="KIM58970.1"/>
    <property type="molecule type" value="Genomic_DNA"/>
</dbReference>
<dbReference type="AlphaFoldDB" id="A0A0C3DE25"/>
<dbReference type="InParanoid" id="A0A0C3DE25"/>
<keyword evidence="2" id="KW-1185">Reference proteome</keyword>
<dbReference type="Proteomes" id="UP000053989">
    <property type="component" value="Unassembled WGS sequence"/>
</dbReference>
<evidence type="ECO:0000313" key="2">
    <source>
        <dbReference type="Proteomes" id="UP000053989"/>
    </source>
</evidence>
<name>A0A0C3DE25_9AGAM</name>
<sequence>MTPCRIQLIESCLGIPARVSSVFSSDSLAPFLNRAVVIIRMSHVHSCTARSSAVIMIRPSRRL</sequence>
<accession>A0A0C3DE25</accession>
<gene>
    <name evidence="1" type="ORF">SCLCIDRAFT_1044674</name>
</gene>
<organism evidence="1 2">
    <name type="scientific">Scleroderma citrinum Foug A</name>
    <dbReference type="NCBI Taxonomy" id="1036808"/>
    <lineage>
        <taxon>Eukaryota</taxon>
        <taxon>Fungi</taxon>
        <taxon>Dikarya</taxon>
        <taxon>Basidiomycota</taxon>
        <taxon>Agaricomycotina</taxon>
        <taxon>Agaricomycetes</taxon>
        <taxon>Agaricomycetidae</taxon>
        <taxon>Boletales</taxon>
        <taxon>Sclerodermatineae</taxon>
        <taxon>Sclerodermataceae</taxon>
        <taxon>Scleroderma</taxon>
    </lineage>
</organism>
<reference evidence="2" key="2">
    <citation type="submission" date="2015-01" db="EMBL/GenBank/DDBJ databases">
        <title>Evolutionary Origins and Diversification of the Mycorrhizal Mutualists.</title>
        <authorList>
            <consortium name="DOE Joint Genome Institute"/>
            <consortium name="Mycorrhizal Genomics Consortium"/>
            <person name="Kohler A."/>
            <person name="Kuo A."/>
            <person name="Nagy L.G."/>
            <person name="Floudas D."/>
            <person name="Copeland A."/>
            <person name="Barry K.W."/>
            <person name="Cichocki N."/>
            <person name="Veneault-Fourrey C."/>
            <person name="LaButti K."/>
            <person name="Lindquist E.A."/>
            <person name="Lipzen A."/>
            <person name="Lundell T."/>
            <person name="Morin E."/>
            <person name="Murat C."/>
            <person name="Riley R."/>
            <person name="Ohm R."/>
            <person name="Sun H."/>
            <person name="Tunlid A."/>
            <person name="Henrissat B."/>
            <person name="Grigoriev I.V."/>
            <person name="Hibbett D.S."/>
            <person name="Martin F."/>
        </authorList>
    </citation>
    <scope>NUCLEOTIDE SEQUENCE [LARGE SCALE GENOMIC DNA]</scope>
    <source>
        <strain evidence="2">Foug A</strain>
    </source>
</reference>
<reference evidence="1 2" key="1">
    <citation type="submission" date="2014-04" db="EMBL/GenBank/DDBJ databases">
        <authorList>
            <consortium name="DOE Joint Genome Institute"/>
            <person name="Kuo A."/>
            <person name="Kohler A."/>
            <person name="Nagy L.G."/>
            <person name="Floudas D."/>
            <person name="Copeland A."/>
            <person name="Barry K.W."/>
            <person name="Cichocki N."/>
            <person name="Veneault-Fourrey C."/>
            <person name="LaButti K."/>
            <person name="Lindquist E.A."/>
            <person name="Lipzen A."/>
            <person name="Lundell T."/>
            <person name="Morin E."/>
            <person name="Murat C."/>
            <person name="Sun H."/>
            <person name="Tunlid A."/>
            <person name="Henrissat B."/>
            <person name="Grigoriev I.V."/>
            <person name="Hibbett D.S."/>
            <person name="Martin F."/>
            <person name="Nordberg H.P."/>
            <person name="Cantor M.N."/>
            <person name="Hua S.X."/>
        </authorList>
    </citation>
    <scope>NUCLEOTIDE SEQUENCE [LARGE SCALE GENOMIC DNA]</scope>
    <source>
        <strain evidence="1 2">Foug A</strain>
    </source>
</reference>
<proteinExistence type="predicted"/>
<dbReference type="HOGENOM" id="CLU_2887139_0_0_1"/>